<dbReference type="GO" id="GO:0016301">
    <property type="term" value="F:kinase activity"/>
    <property type="evidence" value="ECO:0007669"/>
    <property type="project" value="UniProtKB-KW"/>
</dbReference>
<reference evidence="1 2" key="1">
    <citation type="submission" date="2018-08" db="EMBL/GenBank/DDBJ databases">
        <title>Hydrogenophaga sp. LA-38 isolated from sludge.</title>
        <authorList>
            <person name="Im W.-T."/>
        </authorList>
    </citation>
    <scope>NUCLEOTIDE SEQUENCE [LARGE SCALE GENOMIC DNA]</scope>
    <source>
        <strain evidence="1 2">LA-38</strain>
    </source>
</reference>
<gene>
    <name evidence="1" type="ORF">DY262_04405</name>
</gene>
<evidence type="ECO:0000313" key="1">
    <source>
        <dbReference type="EMBL" id="RFP81027.1"/>
    </source>
</evidence>
<keyword evidence="1" id="KW-0808">Transferase</keyword>
<proteinExistence type="predicted"/>
<dbReference type="InterPro" id="IPR027417">
    <property type="entry name" value="P-loop_NTPase"/>
</dbReference>
<dbReference type="EMBL" id="QVLS01000002">
    <property type="protein sequence ID" value="RFP81027.1"/>
    <property type="molecule type" value="Genomic_DNA"/>
</dbReference>
<accession>A0A372EMY2</accession>
<name>A0A372EMY2_9BURK</name>
<dbReference type="Proteomes" id="UP000261931">
    <property type="component" value="Unassembled WGS sequence"/>
</dbReference>
<dbReference type="SUPFAM" id="SSF53795">
    <property type="entry name" value="PEP carboxykinase-like"/>
    <property type="match status" value="1"/>
</dbReference>
<dbReference type="InterPro" id="IPR027600">
    <property type="entry name" value="HprK-rel_A"/>
</dbReference>
<sequence>MRAVRGRVADLTPTELSARLNNGGLVLSVPPFTVRVRSPIPIVREGIERLYALHEHAGDEDVFCDFHVSILPSLGWTSLRCELDVDGQRPFTPLARGEAFAFFEWGLNWCVTSHCHHWLTVHAAVLERDGRAVLLPAPPGSGKSTLCAWLMHRGWRLMSDELALIDPASGQLSASPRPVSLKNESIPLMRKRMPDAVIGPLAHDTLKGVVAHLRVNEASLRQAALPALPRWIVFPRFEKGAPLSAVPRPKPQTLVELASNSFNHHVHGPRGFERMADIVDGCDAFDLRYSELDDAAAWFDSLARAA</sequence>
<dbReference type="Gene3D" id="3.40.50.300">
    <property type="entry name" value="P-loop containing nucleotide triphosphate hydrolases"/>
    <property type="match status" value="1"/>
</dbReference>
<keyword evidence="1" id="KW-0418">Kinase</keyword>
<dbReference type="AlphaFoldDB" id="A0A372EMY2"/>
<protein>
    <submittedName>
        <fullName evidence="1">HprK-related kinase A</fullName>
    </submittedName>
</protein>
<evidence type="ECO:0000313" key="2">
    <source>
        <dbReference type="Proteomes" id="UP000261931"/>
    </source>
</evidence>
<dbReference type="RefSeq" id="WP_116957764.1">
    <property type="nucleotide sequence ID" value="NZ_QVLS01000002.1"/>
</dbReference>
<comment type="caution">
    <text evidence="1">The sequence shown here is derived from an EMBL/GenBank/DDBJ whole genome shotgun (WGS) entry which is preliminary data.</text>
</comment>
<organism evidence="1 2">
    <name type="scientific">Hydrogenophaga borbori</name>
    <dbReference type="NCBI Taxonomy" id="2294117"/>
    <lineage>
        <taxon>Bacteria</taxon>
        <taxon>Pseudomonadati</taxon>
        <taxon>Pseudomonadota</taxon>
        <taxon>Betaproteobacteria</taxon>
        <taxon>Burkholderiales</taxon>
        <taxon>Comamonadaceae</taxon>
        <taxon>Hydrogenophaga</taxon>
    </lineage>
</organism>
<dbReference type="NCBIfam" id="TIGR04352">
    <property type="entry name" value="HprK_rel_A"/>
    <property type="match status" value="1"/>
</dbReference>
<keyword evidence="2" id="KW-1185">Reference proteome</keyword>